<evidence type="ECO:0000313" key="1">
    <source>
        <dbReference type="EMBL" id="KTW32770.1"/>
    </source>
</evidence>
<dbReference type="AlphaFoldDB" id="A0A0W4ZWM2"/>
<dbReference type="RefSeq" id="XP_018231462.1">
    <property type="nucleotide sequence ID" value="XM_018372522.1"/>
</dbReference>
<dbReference type="Proteomes" id="UP000053447">
    <property type="component" value="Unassembled WGS sequence"/>
</dbReference>
<accession>A0A0W4ZWM2</accession>
<comment type="caution">
    <text evidence="1">The sequence shown here is derived from an EMBL/GenBank/DDBJ whole genome shotgun (WGS) entry which is preliminary data.</text>
</comment>
<reference evidence="2" key="1">
    <citation type="journal article" date="2016" name="Nat. Commun.">
        <title>Genome analysis of three Pneumocystis species reveals adaptation mechanisms to life exclusively in mammalian hosts.</title>
        <authorList>
            <person name="Ma L."/>
            <person name="Chen Z."/>
            <person name="Huang D.W."/>
            <person name="Kutty G."/>
            <person name="Ishihara M."/>
            <person name="Wang H."/>
            <person name="Abouelleil A."/>
            <person name="Bishop L."/>
            <person name="Davey E."/>
            <person name="Deng R."/>
            <person name="Deng X."/>
            <person name="Fan L."/>
            <person name="Fantoni G."/>
            <person name="Fitzgerald M."/>
            <person name="Gogineni E."/>
            <person name="Goldberg J.M."/>
            <person name="Handley G."/>
            <person name="Hu X."/>
            <person name="Huber C."/>
            <person name="Jiao X."/>
            <person name="Jones K."/>
            <person name="Levin J.Z."/>
            <person name="Liu Y."/>
            <person name="Macdonald P."/>
            <person name="Melnikov A."/>
            <person name="Raley C."/>
            <person name="Sassi M."/>
            <person name="Sherman B.T."/>
            <person name="Song X."/>
            <person name="Sykes S."/>
            <person name="Tran B."/>
            <person name="Walsh L."/>
            <person name="Xia Y."/>
            <person name="Yang J."/>
            <person name="Young S."/>
            <person name="Zeng Q."/>
            <person name="Zheng X."/>
            <person name="Stephens R."/>
            <person name="Nusbaum C."/>
            <person name="Birren B.W."/>
            <person name="Azadi P."/>
            <person name="Lempicki R.A."/>
            <person name="Cuomo C.A."/>
            <person name="Kovacs J.A."/>
        </authorList>
    </citation>
    <scope>NUCLEOTIDE SEQUENCE [LARGE SCALE GENOMIC DNA]</scope>
    <source>
        <strain evidence="2">RU7</strain>
    </source>
</reference>
<sequence>MDETCIEILEKSVTKILALSSMSITDLATFTDVFHDLLKYFKKIENYSFDSAIIFYDFVVCSIIRYYSLNVISKVSLFSGTEFQKRHLSNHIHNLLLFVYEILNGILRIISELDKGISGVYLNNVDNLNNCMLNISTLISKIILTLYQTYFARENNDITNIFFDDIKSDSLRYVQCIELVISFYNNNYLKNDIKNSIKKNILRCFNFKGFDIFLQIAFKAKDAPEYDDIIKVIRHVYGNISKIVFGRSISVLMEQKFVVSGLLEYIELEKLNWVQFQYKLWLPPLFISSWLMPNGYNDCEFTNYCCKLNTQISRAIIDNIRFKIISSSPELSFQVSMSFIFCLQLDEITSDQSFIIKRIIMLLDNVRRTEFAEQMNLLIVSKYQCLHFFSWLWESSLKCSNRYILKFSNEFTLFWLLQRDILIKTDNFIASEFEHLVIFVLTAGKIDNDKEIQAYERGFCKNELDRSLMILKRLLNSEIWSLYLDVHDVKTMFITVLTELLRWFKKLCSLSILEPVQEKSVIEFILFIFLDYDRYWIEFQCWNNLIYFLHSVSKNILIDVLIKETLTVNFSDASISKKYYRNNKSGDTLLSNSDIKTLKLFSKIMYLICTLIREFKVLDALVNSGECESHILNLFRKIIGINQFLIIILLYLPPGHLISQYACSQYELISLLSSSVIDVKYILWFRAIKTFLDHLLINFILTNLQLFAILSRQEIGNINMPNNLKFSRFIEIIVYGFSRMDIIIGVTLDLIKIYKDDWKTDSIDVICLAMSIIRSIRFFDKCDSFLINKINDIIHLFRETNGSIFWELVSNDIQNMEFLLYVLKEILYGYLCIECYNNISLNNMNDKKKLCEKCTLVPNDLQLGFLHLAKLCISKNAPWIVELKTHLVISYLEKIYDIVFESKIKGYEILYEVLIKIIPTLEIKKPYFVCNDNKHDSGNEFVSTELFKLLELDDNEQNLAVIVL</sequence>
<name>A0A0W4ZWM2_PNEJ7</name>
<dbReference type="OrthoDB" id="5368036at2759"/>
<proteinExistence type="predicted"/>
<organism evidence="1 2">
    <name type="scientific">Pneumocystis jirovecii (strain RU7)</name>
    <name type="common">Human pneumocystis pneumonia agent</name>
    <dbReference type="NCBI Taxonomy" id="1408657"/>
    <lineage>
        <taxon>Eukaryota</taxon>
        <taxon>Fungi</taxon>
        <taxon>Dikarya</taxon>
        <taxon>Ascomycota</taxon>
        <taxon>Taphrinomycotina</taxon>
        <taxon>Pneumocystomycetes</taxon>
        <taxon>Pneumocystaceae</taxon>
        <taxon>Pneumocystis</taxon>
    </lineage>
</organism>
<dbReference type="EMBL" id="LFWA01000001">
    <property type="protein sequence ID" value="KTW32770.1"/>
    <property type="molecule type" value="Genomic_DNA"/>
</dbReference>
<dbReference type="GeneID" id="28938777"/>
<keyword evidence="2" id="KW-1185">Reference proteome</keyword>
<gene>
    <name evidence="1" type="ORF">T551_00255</name>
</gene>
<evidence type="ECO:0000313" key="2">
    <source>
        <dbReference type="Proteomes" id="UP000053447"/>
    </source>
</evidence>
<dbReference type="VEuPathDB" id="FungiDB:T551_00255"/>
<protein>
    <submittedName>
        <fullName evidence="1">Uncharacterized protein</fullName>
    </submittedName>
</protein>